<dbReference type="AlphaFoldDB" id="A0AA88AJR5"/>
<sequence length="58" mass="6352">MWRVGSGKALHSGVHAEGEREPADARVEETRPGRGSCAPRAPVCGDRWSPRVWAPCIR</sequence>
<name>A0AA88AJR5_FICCA</name>
<proteinExistence type="predicted"/>
<organism evidence="2 3">
    <name type="scientific">Ficus carica</name>
    <name type="common">Common fig</name>
    <dbReference type="NCBI Taxonomy" id="3494"/>
    <lineage>
        <taxon>Eukaryota</taxon>
        <taxon>Viridiplantae</taxon>
        <taxon>Streptophyta</taxon>
        <taxon>Embryophyta</taxon>
        <taxon>Tracheophyta</taxon>
        <taxon>Spermatophyta</taxon>
        <taxon>Magnoliopsida</taxon>
        <taxon>eudicotyledons</taxon>
        <taxon>Gunneridae</taxon>
        <taxon>Pentapetalae</taxon>
        <taxon>rosids</taxon>
        <taxon>fabids</taxon>
        <taxon>Rosales</taxon>
        <taxon>Moraceae</taxon>
        <taxon>Ficeae</taxon>
        <taxon>Ficus</taxon>
    </lineage>
</organism>
<comment type="caution">
    <text evidence="2">The sequence shown here is derived from an EMBL/GenBank/DDBJ whole genome shotgun (WGS) entry which is preliminary data.</text>
</comment>
<feature type="region of interest" description="Disordered" evidence="1">
    <location>
        <begin position="1"/>
        <end position="40"/>
    </location>
</feature>
<reference evidence="2" key="1">
    <citation type="submission" date="2023-07" db="EMBL/GenBank/DDBJ databases">
        <title>draft genome sequence of fig (Ficus carica).</title>
        <authorList>
            <person name="Takahashi T."/>
            <person name="Nishimura K."/>
        </authorList>
    </citation>
    <scope>NUCLEOTIDE SEQUENCE</scope>
</reference>
<dbReference type="Proteomes" id="UP001187192">
    <property type="component" value="Unassembled WGS sequence"/>
</dbReference>
<evidence type="ECO:0000313" key="2">
    <source>
        <dbReference type="EMBL" id="GMN56744.1"/>
    </source>
</evidence>
<accession>A0AA88AJR5</accession>
<gene>
    <name evidence="2" type="ORF">TIFTF001_025862</name>
</gene>
<dbReference type="EMBL" id="BTGU01000065">
    <property type="protein sequence ID" value="GMN56744.1"/>
    <property type="molecule type" value="Genomic_DNA"/>
</dbReference>
<feature type="compositionally biased region" description="Basic and acidic residues" evidence="1">
    <location>
        <begin position="14"/>
        <end position="32"/>
    </location>
</feature>
<evidence type="ECO:0000313" key="3">
    <source>
        <dbReference type="Proteomes" id="UP001187192"/>
    </source>
</evidence>
<keyword evidence="3" id="KW-1185">Reference proteome</keyword>
<protein>
    <submittedName>
        <fullName evidence="2">Uncharacterized protein</fullName>
    </submittedName>
</protein>
<evidence type="ECO:0000256" key="1">
    <source>
        <dbReference type="SAM" id="MobiDB-lite"/>
    </source>
</evidence>